<proteinExistence type="predicted"/>
<dbReference type="Proteomes" id="UP001497602">
    <property type="component" value="Unassembled WGS sequence"/>
</dbReference>
<protein>
    <submittedName>
        <fullName evidence="1">Uncharacterized protein</fullName>
    </submittedName>
</protein>
<reference evidence="1 2" key="1">
    <citation type="submission" date="2024-05" db="EMBL/GenBank/DDBJ databases">
        <authorList>
            <person name="Duchaud E."/>
        </authorList>
    </citation>
    <scope>NUCLEOTIDE SEQUENCE [LARGE SCALE GENOMIC DNA]</scope>
    <source>
        <strain evidence="1">Ena-SAMPLE-TAB-13-05-2024-13:56:06:370-140305</strain>
    </source>
</reference>
<keyword evidence="2" id="KW-1185">Reference proteome</keyword>
<dbReference type="RefSeq" id="WP_348736967.1">
    <property type="nucleotide sequence ID" value="NZ_CAXJRC010000004.1"/>
</dbReference>
<comment type="caution">
    <text evidence="1">The sequence shown here is derived from an EMBL/GenBank/DDBJ whole genome shotgun (WGS) entry which is preliminary data.</text>
</comment>
<gene>
    <name evidence="1" type="ORF">T190115A13A_130037</name>
</gene>
<sequence>MFLTTIQKTTLTLFFFIITNSYSQLDAGALLGLPTATTTTEMNGITGATAGAILYNAEENRIFVYTGTVWEGLNSAGWLLNGNSDATGTSFLGTTNAIDLVFRTNNTENLRIRQSNGYIGLNEPTPTSPLHIVRDLADGIGIIRVEGTEPDINFNDTDGGFNTFTFENNGQPRFAFGRRNTDNFYITRNSGGSWFDQTFNITRNDGFVGINTDSPQAYIDINSNTNVPLRLRPNTSTPTGTNNGEFFVANNGLLHAFDATRSKWLSVDRFNVFWGRNSNNTTNQYLRQINGAQSNNTGWRMIRNGTITAISVQGNINQTYTVEIRKNDTATVITSITVTNSQGNHDTTINIDFNEGDFLQCYLNGTSIDYPQVMVEIAWRQ</sequence>
<organism evidence="1 2">
    <name type="scientific">Tenacibaculum vairaonense</name>
    <dbReference type="NCBI Taxonomy" id="3137860"/>
    <lineage>
        <taxon>Bacteria</taxon>
        <taxon>Pseudomonadati</taxon>
        <taxon>Bacteroidota</taxon>
        <taxon>Flavobacteriia</taxon>
        <taxon>Flavobacteriales</taxon>
        <taxon>Flavobacteriaceae</taxon>
        <taxon>Tenacibaculum</taxon>
    </lineage>
</organism>
<evidence type="ECO:0000313" key="2">
    <source>
        <dbReference type="Proteomes" id="UP001497602"/>
    </source>
</evidence>
<dbReference type="EMBL" id="CAXJRC010000004">
    <property type="protein sequence ID" value="CAL2105162.1"/>
    <property type="molecule type" value="Genomic_DNA"/>
</dbReference>
<name>A0ABM9PHT9_9FLAO</name>
<accession>A0ABM9PHT9</accession>
<evidence type="ECO:0000313" key="1">
    <source>
        <dbReference type="EMBL" id="CAL2105162.1"/>
    </source>
</evidence>